<keyword evidence="11" id="KW-1185">Reference proteome</keyword>
<organism evidence="10 11">
    <name type="scientific">Amycolatopsis suaedae</name>
    <dbReference type="NCBI Taxonomy" id="2510978"/>
    <lineage>
        <taxon>Bacteria</taxon>
        <taxon>Bacillati</taxon>
        <taxon>Actinomycetota</taxon>
        <taxon>Actinomycetes</taxon>
        <taxon>Pseudonocardiales</taxon>
        <taxon>Pseudonocardiaceae</taxon>
        <taxon>Amycolatopsis</taxon>
    </lineage>
</organism>
<dbReference type="Gene3D" id="2.40.30.10">
    <property type="entry name" value="Translation factors"/>
    <property type="match status" value="1"/>
</dbReference>
<dbReference type="PANTHER" id="PTHR47354:SF1">
    <property type="entry name" value="CARNITINE MONOOXYGENASE REDUCTASE SUBUNIT"/>
    <property type="match status" value="1"/>
</dbReference>
<dbReference type="EMBL" id="SFCC01000016">
    <property type="protein sequence ID" value="RZQ60571.1"/>
    <property type="molecule type" value="Genomic_DNA"/>
</dbReference>
<dbReference type="InterPro" id="IPR036010">
    <property type="entry name" value="2Fe-2S_ferredoxin-like_sf"/>
</dbReference>
<evidence type="ECO:0000256" key="1">
    <source>
        <dbReference type="ARBA" id="ARBA00001974"/>
    </source>
</evidence>
<dbReference type="InterPro" id="IPR012675">
    <property type="entry name" value="Beta-grasp_dom_sf"/>
</dbReference>
<dbReference type="PROSITE" id="PS51085">
    <property type="entry name" value="2FE2S_FER_2"/>
    <property type="match status" value="1"/>
</dbReference>
<dbReference type="Gene3D" id="3.10.20.30">
    <property type="match status" value="1"/>
</dbReference>
<evidence type="ECO:0000256" key="6">
    <source>
        <dbReference type="ARBA" id="ARBA00023004"/>
    </source>
</evidence>
<gene>
    <name evidence="10" type="ORF">EWH70_28260</name>
</gene>
<dbReference type="GO" id="GO:0051537">
    <property type="term" value="F:2 iron, 2 sulfur cluster binding"/>
    <property type="evidence" value="ECO:0007669"/>
    <property type="project" value="UniProtKB-KW"/>
</dbReference>
<keyword evidence="7" id="KW-0411">Iron-sulfur</keyword>
<dbReference type="PROSITE" id="PS00197">
    <property type="entry name" value="2FE2S_FER_1"/>
    <property type="match status" value="1"/>
</dbReference>
<dbReference type="InterPro" id="IPR050415">
    <property type="entry name" value="MRET"/>
</dbReference>
<dbReference type="RefSeq" id="WP_130478576.1">
    <property type="nucleotide sequence ID" value="NZ_SFCC01000016.1"/>
</dbReference>
<evidence type="ECO:0000259" key="8">
    <source>
        <dbReference type="PROSITE" id="PS51085"/>
    </source>
</evidence>
<dbReference type="GO" id="GO:0046872">
    <property type="term" value="F:metal ion binding"/>
    <property type="evidence" value="ECO:0007669"/>
    <property type="project" value="UniProtKB-KW"/>
</dbReference>
<reference evidence="10 11" key="1">
    <citation type="submission" date="2019-02" db="EMBL/GenBank/DDBJ databases">
        <title>Draft genome sequence of Amycolatopsis sp. 8-3EHSu isolated from roots of Suaeda maritima.</title>
        <authorList>
            <person name="Duangmal K."/>
            <person name="Chantavorakit T."/>
        </authorList>
    </citation>
    <scope>NUCLEOTIDE SEQUENCE [LARGE SCALE GENOMIC DNA]</scope>
    <source>
        <strain evidence="10 11">8-3EHSu</strain>
    </source>
</reference>
<keyword evidence="6" id="KW-0408">Iron</keyword>
<dbReference type="InterPro" id="IPR039261">
    <property type="entry name" value="FNR_nucleotide-bd"/>
</dbReference>
<evidence type="ECO:0000256" key="5">
    <source>
        <dbReference type="ARBA" id="ARBA00023002"/>
    </source>
</evidence>
<sequence>MTTPFLRTLERAAALFELLSRLDRGRPPVTPVDRTLRLVVRRADVVAADVLALTLAAADGTALPPWHPGCHLDLVLASGRVRQYSLCGDPADRWRYRIAVRRVPGGAGGSAEVHETLRAGSRVDARGPRNAFPFIPAPAYLFVAGGIGITPILPMVRAAARAGVDWRLVYCGRSRESMPFLDELDGDRVWVRPDTEYGIPASGAELLERAPRGARVYCCGPPPMVTGVRLDLPAHVAGLHSERFSAPPVVGGRPFDLRLARSGRTLRVPADRTVLDVVREAEPGVAYSCRQGFCGTCRTGVLAGEVEHRDRSLTPAERAGEMAICVSRAAGGTLTLDL</sequence>
<dbReference type="OrthoDB" id="3807506at2"/>
<keyword evidence="4" id="KW-0479">Metal-binding</keyword>
<protein>
    <submittedName>
        <fullName evidence="10">Oxidoreductase</fullName>
    </submittedName>
</protein>
<proteinExistence type="predicted"/>
<evidence type="ECO:0000313" key="10">
    <source>
        <dbReference type="EMBL" id="RZQ60571.1"/>
    </source>
</evidence>
<dbReference type="InterPro" id="IPR017938">
    <property type="entry name" value="Riboflavin_synthase-like_b-brl"/>
</dbReference>
<feature type="domain" description="2Fe-2S ferredoxin-type" evidence="8">
    <location>
        <begin position="255"/>
        <end position="338"/>
    </location>
</feature>
<dbReference type="SUPFAM" id="SSF63380">
    <property type="entry name" value="Riboflavin synthase domain-like"/>
    <property type="match status" value="1"/>
</dbReference>
<dbReference type="InterPro" id="IPR001041">
    <property type="entry name" value="2Fe-2S_ferredoxin-type"/>
</dbReference>
<evidence type="ECO:0000256" key="7">
    <source>
        <dbReference type="ARBA" id="ARBA00023014"/>
    </source>
</evidence>
<evidence type="ECO:0000313" key="11">
    <source>
        <dbReference type="Proteomes" id="UP000292003"/>
    </source>
</evidence>
<dbReference type="SUPFAM" id="SSF54292">
    <property type="entry name" value="2Fe-2S ferredoxin-like"/>
    <property type="match status" value="1"/>
</dbReference>
<keyword evidence="5" id="KW-0560">Oxidoreductase</keyword>
<dbReference type="Proteomes" id="UP000292003">
    <property type="component" value="Unassembled WGS sequence"/>
</dbReference>
<keyword evidence="3" id="KW-0001">2Fe-2S</keyword>
<evidence type="ECO:0000259" key="9">
    <source>
        <dbReference type="PROSITE" id="PS51384"/>
    </source>
</evidence>
<evidence type="ECO:0000256" key="4">
    <source>
        <dbReference type="ARBA" id="ARBA00022723"/>
    </source>
</evidence>
<dbReference type="CDD" id="cd06185">
    <property type="entry name" value="PDR_like"/>
    <property type="match status" value="1"/>
</dbReference>
<dbReference type="GO" id="GO:0016491">
    <property type="term" value="F:oxidoreductase activity"/>
    <property type="evidence" value="ECO:0007669"/>
    <property type="project" value="UniProtKB-KW"/>
</dbReference>
<name>A0A4Q7IZT6_9PSEU</name>
<dbReference type="PROSITE" id="PS51384">
    <property type="entry name" value="FAD_FR"/>
    <property type="match status" value="1"/>
</dbReference>
<comment type="cofactor">
    <cofactor evidence="1">
        <name>FAD</name>
        <dbReference type="ChEBI" id="CHEBI:57692"/>
    </cofactor>
</comment>
<dbReference type="PRINTS" id="PR00409">
    <property type="entry name" value="PHDIOXRDTASE"/>
</dbReference>
<dbReference type="InterPro" id="IPR006058">
    <property type="entry name" value="2Fe2S_fd_BS"/>
</dbReference>
<dbReference type="InterPro" id="IPR017927">
    <property type="entry name" value="FAD-bd_FR_type"/>
</dbReference>
<evidence type="ECO:0000256" key="3">
    <source>
        <dbReference type="ARBA" id="ARBA00022714"/>
    </source>
</evidence>
<accession>A0A4Q7IZT6</accession>
<dbReference type="AlphaFoldDB" id="A0A4Q7IZT6"/>
<feature type="domain" description="FAD-binding FR-type" evidence="9">
    <location>
        <begin position="31"/>
        <end position="135"/>
    </location>
</feature>
<dbReference type="SUPFAM" id="SSF52343">
    <property type="entry name" value="Ferredoxin reductase-like, C-terminal NADP-linked domain"/>
    <property type="match status" value="1"/>
</dbReference>
<comment type="caution">
    <text evidence="10">The sequence shown here is derived from an EMBL/GenBank/DDBJ whole genome shotgun (WGS) entry which is preliminary data.</text>
</comment>
<dbReference type="Pfam" id="PF00111">
    <property type="entry name" value="Fer2"/>
    <property type="match status" value="1"/>
</dbReference>
<dbReference type="Gene3D" id="3.40.50.80">
    <property type="entry name" value="Nucleotide-binding domain of ferredoxin-NADP reductase (FNR) module"/>
    <property type="match status" value="1"/>
</dbReference>
<dbReference type="CDD" id="cd00207">
    <property type="entry name" value="fer2"/>
    <property type="match status" value="1"/>
</dbReference>
<keyword evidence="2" id="KW-0285">Flavoprotein</keyword>
<evidence type="ECO:0000256" key="2">
    <source>
        <dbReference type="ARBA" id="ARBA00022630"/>
    </source>
</evidence>
<dbReference type="PANTHER" id="PTHR47354">
    <property type="entry name" value="NADH OXIDOREDUCTASE HCR"/>
    <property type="match status" value="1"/>
</dbReference>